<gene>
    <name evidence="1" type="ORF">AXF42_Ash008467</name>
</gene>
<keyword evidence="2" id="KW-1185">Reference proteome</keyword>
<name>A0A2I0AXY2_9ASPA</name>
<proteinExistence type="predicted"/>
<reference evidence="1 2" key="1">
    <citation type="journal article" date="2017" name="Nature">
        <title>The Apostasia genome and the evolution of orchids.</title>
        <authorList>
            <person name="Zhang G.Q."/>
            <person name="Liu K.W."/>
            <person name="Li Z."/>
            <person name="Lohaus R."/>
            <person name="Hsiao Y.Y."/>
            <person name="Niu S.C."/>
            <person name="Wang J.Y."/>
            <person name="Lin Y.C."/>
            <person name="Xu Q."/>
            <person name="Chen L.J."/>
            <person name="Yoshida K."/>
            <person name="Fujiwara S."/>
            <person name="Wang Z.W."/>
            <person name="Zhang Y.Q."/>
            <person name="Mitsuda N."/>
            <person name="Wang M."/>
            <person name="Liu G.H."/>
            <person name="Pecoraro L."/>
            <person name="Huang H.X."/>
            <person name="Xiao X.J."/>
            <person name="Lin M."/>
            <person name="Wu X.Y."/>
            <person name="Wu W.L."/>
            <person name="Chen Y.Y."/>
            <person name="Chang S.B."/>
            <person name="Sakamoto S."/>
            <person name="Ohme-Takagi M."/>
            <person name="Yagi M."/>
            <person name="Zeng S.J."/>
            <person name="Shen C.Y."/>
            <person name="Yeh C.M."/>
            <person name="Luo Y.B."/>
            <person name="Tsai W.C."/>
            <person name="Van de Peer Y."/>
            <person name="Liu Z.J."/>
        </authorList>
    </citation>
    <scope>NUCLEOTIDE SEQUENCE [LARGE SCALE GENOMIC DNA]</scope>
    <source>
        <strain evidence="2">cv. Shenzhen</strain>
        <tissue evidence="1">Stem</tissue>
    </source>
</reference>
<evidence type="ECO:0000313" key="2">
    <source>
        <dbReference type="Proteomes" id="UP000236161"/>
    </source>
</evidence>
<dbReference type="Proteomes" id="UP000236161">
    <property type="component" value="Unassembled WGS sequence"/>
</dbReference>
<sequence length="62" mass="7262">MSFSVRFKERYILKGKQRNYQAYELNSNQSLGKYNDQSNVGNEIVIRNHGNKLQIRNVLTVS</sequence>
<dbReference type="AlphaFoldDB" id="A0A2I0AXY2"/>
<dbReference type="EMBL" id="KZ451939">
    <property type="protein sequence ID" value="PKA60407.1"/>
    <property type="molecule type" value="Genomic_DNA"/>
</dbReference>
<evidence type="ECO:0000313" key="1">
    <source>
        <dbReference type="EMBL" id="PKA60407.1"/>
    </source>
</evidence>
<protein>
    <submittedName>
        <fullName evidence="1">Uncharacterized protein</fullName>
    </submittedName>
</protein>
<accession>A0A2I0AXY2</accession>
<organism evidence="1 2">
    <name type="scientific">Apostasia shenzhenica</name>
    <dbReference type="NCBI Taxonomy" id="1088818"/>
    <lineage>
        <taxon>Eukaryota</taxon>
        <taxon>Viridiplantae</taxon>
        <taxon>Streptophyta</taxon>
        <taxon>Embryophyta</taxon>
        <taxon>Tracheophyta</taxon>
        <taxon>Spermatophyta</taxon>
        <taxon>Magnoliopsida</taxon>
        <taxon>Liliopsida</taxon>
        <taxon>Asparagales</taxon>
        <taxon>Orchidaceae</taxon>
        <taxon>Apostasioideae</taxon>
        <taxon>Apostasia</taxon>
    </lineage>
</organism>